<dbReference type="EMBL" id="SCEB01000089">
    <property type="protein sequence ID" value="RXN01088.1"/>
    <property type="molecule type" value="Genomic_DNA"/>
</dbReference>
<evidence type="ECO:0000313" key="1">
    <source>
        <dbReference type="EMBL" id="RXN01088.1"/>
    </source>
</evidence>
<accession>A0A662YWX3</accession>
<protein>
    <submittedName>
        <fullName evidence="1">Uncharacterized protein</fullName>
    </submittedName>
</protein>
<dbReference type="AlphaFoldDB" id="A0A662YWX3"/>
<organism evidence="1 2">
    <name type="scientific">Acipenser ruthenus</name>
    <name type="common">Sterlet sturgeon</name>
    <dbReference type="NCBI Taxonomy" id="7906"/>
    <lineage>
        <taxon>Eukaryota</taxon>
        <taxon>Metazoa</taxon>
        <taxon>Chordata</taxon>
        <taxon>Craniata</taxon>
        <taxon>Vertebrata</taxon>
        <taxon>Euteleostomi</taxon>
        <taxon>Actinopterygii</taxon>
        <taxon>Chondrostei</taxon>
        <taxon>Acipenseriformes</taxon>
        <taxon>Acipenseridae</taxon>
        <taxon>Acipenser</taxon>
    </lineage>
</organism>
<proteinExistence type="predicted"/>
<dbReference type="Proteomes" id="UP000289886">
    <property type="component" value="Unassembled WGS sequence"/>
</dbReference>
<evidence type="ECO:0000313" key="2">
    <source>
        <dbReference type="Proteomes" id="UP000289886"/>
    </source>
</evidence>
<comment type="caution">
    <text evidence="1">The sequence shown here is derived from an EMBL/GenBank/DDBJ whole genome shotgun (WGS) entry which is preliminary data.</text>
</comment>
<sequence>MDRAKHGKCAEVGVCRSRIAFTRAQCKRVSHDTAVKSSNYIPGLTSEERQELYKRLYESEKQESQARRSAILSIVPGYAAKCVPCTVQLNLPDSLNKLYSPDNINCSYNELLERSEVLFDELVVTEVQGDFIRLEFSNLMDPEKNQN</sequence>
<gene>
    <name evidence="1" type="ORF">EOD39_7987</name>
</gene>
<keyword evidence="2" id="KW-1185">Reference proteome</keyword>
<reference evidence="1 2" key="1">
    <citation type="submission" date="2019-01" db="EMBL/GenBank/DDBJ databases">
        <title>Draft Genome and Complete Hox-Cluster Characterization of the Sterlet Sturgeon (Acipenser ruthenus).</title>
        <authorList>
            <person name="Wei Q."/>
        </authorList>
    </citation>
    <scope>NUCLEOTIDE SEQUENCE [LARGE SCALE GENOMIC DNA]</scope>
    <source>
        <strain evidence="1">WHYD16114868_AA</strain>
        <tissue evidence="1">Blood</tissue>
    </source>
</reference>
<name>A0A662YWX3_ACIRT</name>